<dbReference type="Proteomes" id="UP000821845">
    <property type="component" value="Chromosome 4"/>
</dbReference>
<dbReference type="EMBL" id="CM023484">
    <property type="protein sequence ID" value="KAH6931783.1"/>
    <property type="molecule type" value="Genomic_DNA"/>
</dbReference>
<sequence length="251" mass="27626">MSDQTTLMANGTALGMEALMLINTVPSFTGDGTGSTIEDFLRILEQVGRLGGWCDTELIGIGRCKMAGAAFDFAWRDENVAAAVTYSEFKTLALKRFDTEPMSSKIGKFWNAKQNAAQGPVSDELEVSVMQWQVEMLANDEYGGESGDEVSLSCETPQMPTLREKGSERDEVGEKPREGMSESVAEIAPYEDEVALGSPEEAREERLAMVDEREFSACEVAAITPLVGKEANRDYIGKREVQGEKIRDWQL</sequence>
<name>A0ACB7SA90_HYAAI</name>
<proteinExistence type="predicted"/>
<accession>A0ACB7SA90</accession>
<reference evidence="1" key="1">
    <citation type="submission" date="2020-05" db="EMBL/GenBank/DDBJ databases">
        <title>Large-scale comparative analyses of tick genomes elucidate their genetic diversity and vector capacities.</title>
        <authorList>
            <person name="Jia N."/>
            <person name="Wang J."/>
            <person name="Shi W."/>
            <person name="Du L."/>
            <person name="Sun Y."/>
            <person name="Zhan W."/>
            <person name="Jiang J."/>
            <person name="Wang Q."/>
            <person name="Zhang B."/>
            <person name="Ji P."/>
            <person name="Sakyi L.B."/>
            <person name="Cui X."/>
            <person name="Yuan T."/>
            <person name="Jiang B."/>
            <person name="Yang W."/>
            <person name="Lam T.T.-Y."/>
            <person name="Chang Q."/>
            <person name="Ding S."/>
            <person name="Wang X."/>
            <person name="Zhu J."/>
            <person name="Ruan X."/>
            <person name="Zhao L."/>
            <person name="Wei J."/>
            <person name="Que T."/>
            <person name="Du C."/>
            <person name="Cheng J."/>
            <person name="Dai P."/>
            <person name="Han X."/>
            <person name="Huang E."/>
            <person name="Gao Y."/>
            <person name="Liu J."/>
            <person name="Shao H."/>
            <person name="Ye R."/>
            <person name="Li L."/>
            <person name="Wei W."/>
            <person name="Wang X."/>
            <person name="Wang C."/>
            <person name="Yang T."/>
            <person name="Huo Q."/>
            <person name="Li W."/>
            <person name="Guo W."/>
            <person name="Chen H."/>
            <person name="Zhou L."/>
            <person name="Ni X."/>
            <person name="Tian J."/>
            <person name="Zhou Y."/>
            <person name="Sheng Y."/>
            <person name="Liu T."/>
            <person name="Pan Y."/>
            <person name="Xia L."/>
            <person name="Li J."/>
            <person name="Zhao F."/>
            <person name="Cao W."/>
        </authorList>
    </citation>
    <scope>NUCLEOTIDE SEQUENCE</scope>
    <source>
        <strain evidence="1">Hyas-2018</strain>
    </source>
</reference>
<comment type="caution">
    <text evidence="1">The sequence shown here is derived from an EMBL/GenBank/DDBJ whole genome shotgun (WGS) entry which is preliminary data.</text>
</comment>
<gene>
    <name evidence="1" type="ORF">HPB50_000381</name>
</gene>
<evidence type="ECO:0000313" key="1">
    <source>
        <dbReference type="EMBL" id="KAH6931783.1"/>
    </source>
</evidence>
<organism evidence="1 2">
    <name type="scientific">Hyalomma asiaticum</name>
    <name type="common">Tick</name>
    <dbReference type="NCBI Taxonomy" id="266040"/>
    <lineage>
        <taxon>Eukaryota</taxon>
        <taxon>Metazoa</taxon>
        <taxon>Ecdysozoa</taxon>
        <taxon>Arthropoda</taxon>
        <taxon>Chelicerata</taxon>
        <taxon>Arachnida</taxon>
        <taxon>Acari</taxon>
        <taxon>Parasitiformes</taxon>
        <taxon>Ixodida</taxon>
        <taxon>Ixodoidea</taxon>
        <taxon>Ixodidae</taxon>
        <taxon>Hyalomminae</taxon>
        <taxon>Hyalomma</taxon>
    </lineage>
</organism>
<keyword evidence="2" id="KW-1185">Reference proteome</keyword>
<protein>
    <submittedName>
        <fullName evidence="1">Uncharacterized protein</fullName>
    </submittedName>
</protein>
<evidence type="ECO:0000313" key="2">
    <source>
        <dbReference type="Proteomes" id="UP000821845"/>
    </source>
</evidence>